<evidence type="ECO:0000313" key="3">
    <source>
        <dbReference type="Proteomes" id="UP001179830"/>
    </source>
</evidence>
<evidence type="ECO:0000313" key="2">
    <source>
        <dbReference type="EMBL" id="WGI24374.1"/>
    </source>
</evidence>
<reference evidence="2" key="1">
    <citation type="submission" date="2023-04" db="EMBL/GenBank/DDBJ databases">
        <title>Complete genome sequence of Halomonas alkaliantarctica MSP3 isolated from marine sediment, Jeju Island.</title>
        <authorList>
            <person name="Park S.-J."/>
        </authorList>
    </citation>
    <scope>NUCLEOTIDE SEQUENCE</scope>
    <source>
        <strain evidence="2">MSP3</strain>
    </source>
</reference>
<keyword evidence="3" id="KW-1185">Reference proteome</keyword>
<sequence length="151" mass="17172">MKCRKPQERDELMTQLGDTHNRPTPTSFLMGQMWQEHLQQTPINTVIEVKSGLPGMGVELQDVAIIKRLEGRTHNTPAYSGWTKESETQITPLLTQLSASSIRYLVYTPAGKRAWGLRQASVTVGMCKCSFEKYRKSLFYPMIGSIPRLNR</sequence>
<name>A0ABY8LIW2_9GAMM</name>
<proteinExistence type="predicted"/>
<accession>A0ABY8LIW2</accession>
<dbReference type="Proteomes" id="UP001179830">
    <property type="component" value="Chromosome"/>
</dbReference>
<feature type="compositionally biased region" description="Basic and acidic residues" evidence="1">
    <location>
        <begin position="1"/>
        <end position="12"/>
    </location>
</feature>
<feature type="region of interest" description="Disordered" evidence="1">
    <location>
        <begin position="1"/>
        <end position="23"/>
    </location>
</feature>
<evidence type="ECO:0000256" key="1">
    <source>
        <dbReference type="SAM" id="MobiDB-lite"/>
    </source>
</evidence>
<organism evidence="2 3">
    <name type="scientific">Halomonas alkaliantarctica</name>
    <dbReference type="NCBI Taxonomy" id="232346"/>
    <lineage>
        <taxon>Bacteria</taxon>
        <taxon>Pseudomonadati</taxon>
        <taxon>Pseudomonadota</taxon>
        <taxon>Gammaproteobacteria</taxon>
        <taxon>Oceanospirillales</taxon>
        <taxon>Halomonadaceae</taxon>
        <taxon>Halomonas</taxon>
    </lineage>
</organism>
<dbReference type="EMBL" id="CP122961">
    <property type="protein sequence ID" value="WGI24374.1"/>
    <property type="molecule type" value="Genomic_DNA"/>
</dbReference>
<dbReference type="RefSeq" id="WP_280104176.1">
    <property type="nucleotide sequence ID" value="NZ_CP122961.1"/>
</dbReference>
<protein>
    <submittedName>
        <fullName evidence="2">Uncharacterized protein</fullName>
    </submittedName>
</protein>
<gene>
    <name evidence="2" type="ORF">QEN58_13680</name>
</gene>